<gene>
    <name evidence="6" type="ORF">WQQ_29990</name>
</gene>
<dbReference type="AlphaFoldDB" id="I7ZCK9"/>
<keyword evidence="2" id="KW-0677">Repeat</keyword>
<evidence type="ECO:0000313" key="7">
    <source>
        <dbReference type="Proteomes" id="UP000003704"/>
    </source>
</evidence>
<evidence type="ECO:0000313" key="6">
    <source>
        <dbReference type="EMBL" id="EIT69417.1"/>
    </source>
</evidence>
<comment type="caution">
    <text evidence="6">The sequence shown here is derived from an EMBL/GenBank/DDBJ whole genome shotgun (WGS) entry which is preliminary data.</text>
</comment>
<dbReference type="InterPro" id="IPR003644">
    <property type="entry name" value="Calx_beta"/>
</dbReference>
<accession>I7ZCK9</accession>
<name>I7ZCK9_9GAMM</name>
<keyword evidence="7" id="KW-1185">Reference proteome</keyword>
<dbReference type="PATRIC" id="fig|1172194.4.peg.2906"/>
<evidence type="ECO:0000256" key="4">
    <source>
        <dbReference type="SAM" id="SignalP"/>
    </source>
</evidence>
<evidence type="ECO:0000256" key="2">
    <source>
        <dbReference type="ARBA" id="ARBA00022737"/>
    </source>
</evidence>
<dbReference type="InterPro" id="IPR028994">
    <property type="entry name" value="Integrin_alpha_N"/>
</dbReference>
<dbReference type="SUPFAM" id="SSF69318">
    <property type="entry name" value="Integrin alpha N-terminal domain"/>
    <property type="match status" value="2"/>
</dbReference>
<dbReference type="PANTHER" id="PTHR46580:SF4">
    <property type="entry name" value="ATP_GTP-BINDING PROTEIN"/>
    <property type="match status" value="1"/>
</dbReference>
<keyword evidence="1 4" id="KW-0732">Signal</keyword>
<keyword evidence="3" id="KW-0106">Calcium</keyword>
<dbReference type="GO" id="GO:0007154">
    <property type="term" value="P:cell communication"/>
    <property type="evidence" value="ECO:0007669"/>
    <property type="project" value="InterPro"/>
</dbReference>
<organism evidence="6 7">
    <name type="scientific">Hydrocarboniphaga effusa AP103</name>
    <dbReference type="NCBI Taxonomy" id="1172194"/>
    <lineage>
        <taxon>Bacteria</taxon>
        <taxon>Pseudomonadati</taxon>
        <taxon>Pseudomonadota</taxon>
        <taxon>Gammaproteobacteria</taxon>
        <taxon>Nevskiales</taxon>
        <taxon>Nevskiaceae</taxon>
        <taxon>Hydrocarboniphaga</taxon>
    </lineage>
</organism>
<feature type="chain" id="PRO_5003712825" description="Calx-beta domain-containing protein" evidence="4">
    <location>
        <begin position="35"/>
        <end position="935"/>
    </location>
</feature>
<dbReference type="Gene3D" id="2.30.30.100">
    <property type="match status" value="5"/>
</dbReference>
<dbReference type="InterPro" id="IPR038081">
    <property type="entry name" value="CalX-like_sf"/>
</dbReference>
<feature type="signal peptide" evidence="4">
    <location>
        <begin position="1"/>
        <end position="34"/>
    </location>
</feature>
<dbReference type="Proteomes" id="UP000003704">
    <property type="component" value="Unassembled WGS sequence"/>
</dbReference>
<sequence length="935" mass="95297">MVWGRVSKTPLLHKSLLTLFIGALLPLSAQSAEAQLSIEKASVTEANVGASSLDFSVVRSGDTASSIVVPYSISPDTATPDVDYDSKPGFVRIPAGLIQGVIRVPVLGDTTEEPDERLKVKLGKPAAFNPAIEFNSAPAYAAGGRPTAVTSGDFNGDGREDIAVSISIDGNIAVLLADSDGGFAAPALYPAGIDLRGITRADFNGDGKVDLAVANQIQDTVSVLINDGSGHFGAPVAYPVGSRPSWVSSSDLNGDGKSDLVVANILSNSISVLWGNGVGGFSAPLNLSGGFAPYFVTAADLNGDGKLDLLASGSGITALLGDGVGGFSPAVSSIGDARRAALADFNGDGIPDIATSAPDGDRITIRLGSGSGSFVESSQLLFVNSVSSIQAADFDGDGDIDLAASVGGVIALFIGDNTGGFSVGDRYLAGAAVSGMTLANFDSDGNLDIVASDTKSRAVSVLRGNDEGRFSAALDFRVGRGVAAGDFDRDGKQDIAVIRGGNVEIRMGEGQGRFGNPTSFLGGRPENPSPNSIRSVDLDADGKLDLVLTNNVGNYVSILFGKANGTFQKAITYSVGETPIDSATADFNDDGFQDLIVANVDSNFVSILYGNGNRGFDAAVDQRVGSSPLSVVTADFNRDGKMDFAVANTNVDRVSVFLGDGNGGFGTAKRYAMTFPGSIAVSDIENDGNLDLVVGGVDNLAVLFGDGVGNFSAPVSVPVGLAAEAGRYSIGNIAVSDFNGDGNDDIAATLVLVSDDSAVVVAMMSGDGKGGFSPEANIAAGTGFGLIAVADFDGNGSPDITVSGGALLLNSPQFTASLLKTTAVGTIVDNDEAPDSSPDDFSFESKTGVALKKWIVARNQTLTGFNSPAAISVSGGEYRLSTNGVWSEWTSASGVMQPVQKVQVRVRAATTPETTTQTTLTVGGVSGNFSVTTAP</sequence>
<dbReference type="InterPro" id="IPR013517">
    <property type="entry name" value="FG-GAP"/>
</dbReference>
<dbReference type="Pfam" id="PF13517">
    <property type="entry name" value="FG-GAP_3"/>
    <property type="match status" value="6"/>
</dbReference>
<protein>
    <recommendedName>
        <fullName evidence="5">Calx-beta domain-containing protein</fullName>
    </recommendedName>
</protein>
<reference evidence="6 7" key="1">
    <citation type="journal article" date="2012" name="J. Bacteriol.">
        <title>Genome Sequence of n-Alkane-Degrading Hydrocarboniphaga effusa Strain AP103T (ATCC BAA-332T).</title>
        <authorList>
            <person name="Chang H.K."/>
            <person name="Zylstra G.J."/>
            <person name="Chae J.C."/>
        </authorList>
    </citation>
    <scope>NUCLEOTIDE SEQUENCE [LARGE SCALE GENOMIC DNA]</scope>
    <source>
        <strain evidence="6 7">AP103</strain>
    </source>
</reference>
<proteinExistence type="predicted"/>
<feature type="domain" description="Calx-beta" evidence="5">
    <location>
        <begin position="27"/>
        <end position="123"/>
    </location>
</feature>
<evidence type="ECO:0000259" key="5">
    <source>
        <dbReference type="SMART" id="SM00237"/>
    </source>
</evidence>
<evidence type="ECO:0000256" key="1">
    <source>
        <dbReference type="ARBA" id="ARBA00022729"/>
    </source>
</evidence>
<dbReference type="STRING" id="1172194.WQQ_29990"/>
<dbReference type="EMBL" id="AKGD01000002">
    <property type="protein sequence ID" value="EIT69417.1"/>
    <property type="molecule type" value="Genomic_DNA"/>
</dbReference>
<dbReference type="Gene3D" id="2.60.40.2030">
    <property type="match status" value="1"/>
</dbReference>
<dbReference type="PANTHER" id="PTHR46580">
    <property type="entry name" value="SENSOR KINASE-RELATED"/>
    <property type="match status" value="1"/>
</dbReference>
<dbReference type="SMART" id="SM00237">
    <property type="entry name" value="Calx_beta"/>
    <property type="match status" value="1"/>
</dbReference>
<evidence type="ECO:0000256" key="3">
    <source>
        <dbReference type="ARBA" id="ARBA00022837"/>
    </source>
</evidence>
<dbReference type="SUPFAM" id="SSF141072">
    <property type="entry name" value="CalX-like"/>
    <property type="match status" value="1"/>
</dbReference>
<dbReference type="Gene3D" id="2.130.10.130">
    <property type="entry name" value="Integrin alpha, N-terminal"/>
    <property type="match status" value="1"/>
</dbReference>
<dbReference type="GO" id="GO:0016020">
    <property type="term" value="C:membrane"/>
    <property type="evidence" value="ECO:0007669"/>
    <property type="project" value="InterPro"/>
</dbReference>